<evidence type="ECO:0000256" key="3">
    <source>
        <dbReference type="ARBA" id="ARBA00022833"/>
    </source>
</evidence>
<comment type="catalytic activity">
    <reaction evidence="4">
        <text>1D-myo-inositol 2-acetamido-2-deoxy-alpha-D-glucopyranoside + H2O = 1D-myo-inositol 2-amino-2-deoxy-alpha-D-glucopyranoside + acetate</text>
        <dbReference type="Rhea" id="RHEA:26180"/>
        <dbReference type="ChEBI" id="CHEBI:15377"/>
        <dbReference type="ChEBI" id="CHEBI:30089"/>
        <dbReference type="ChEBI" id="CHEBI:52442"/>
        <dbReference type="ChEBI" id="CHEBI:58886"/>
        <dbReference type="EC" id="3.5.1.103"/>
    </reaction>
</comment>
<comment type="caution">
    <text evidence="5">The sequence shown here is derived from an EMBL/GenBank/DDBJ whole genome shotgun (WGS) entry which is preliminary data.</text>
</comment>
<feature type="binding site" evidence="4">
    <location>
        <position position="166"/>
    </location>
    <ligand>
        <name>Zn(2+)</name>
        <dbReference type="ChEBI" id="CHEBI:29105"/>
    </ligand>
</feature>
<organism evidence="5 6">
    <name type="scientific">Tsukamurella pseudospumae</name>
    <dbReference type="NCBI Taxonomy" id="239498"/>
    <lineage>
        <taxon>Bacteria</taxon>
        <taxon>Bacillati</taxon>
        <taxon>Actinomycetota</taxon>
        <taxon>Actinomycetes</taxon>
        <taxon>Mycobacteriales</taxon>
        <taxon>Tsukamurellaceae</taxon>
        <taxon>Tsukamurella</taxon>
    </lineage>
</organism>
<dbReference type="EMBL" id="LSRE01000050">
    <property type="protein sequence ID" value="KXO88922.1"/>
    <property type="molecule type" value="Genomic_DNA"/>
</dbReference>
<proteinExistence type="inferred from homology"/>
<keyword evidence="1 4" id="KW-0479">Metal-binding</keyword>
<evidence type="ECO:0000256" key="2">
    <source>
        <dbReference type="ARBA" id="ARBA00022801"/>
    </source>
</evidence>
<keyword evidence="3 4" id="KW-0862">Zinc</keyword>
<name>A0A137YSF1_9ACTN</name>
<comment type="similarity">
    <text evidence="4">Belongs to the MshB deacetylase family.</text>
</comment>
<dbReference type="SUPFAM" id="SSF102588">
    <property type="entry name" value="LmbE-like"/>
    <property type="match status" value="1"/>
</dbReference>
<keyword evidence="2 4" id="KW-0378">Hydrolase</keyword>
<dbReference type="InterPro" id="IPR017810">
    <property type="entry name" value="Mycothiol_biosynthesis_MshB"/>
</dbReference>
<dbReference type="NCBIfam" id="TIGR03445">
    <property type="entry name" value="mycothiol_MshB"/>
    <property type="match status" value="1"/>
</dbReference>
<gene>
    <name evidence="4" type="primary">mshB</name>
    <name evidence="5" type="ORF">AXK61_09745</name>
</gene>
<feature type="binding site" evidence="4">
    <location>
        <position position="24"/>
    </location>
    <ligand>
        <name>Zn(2+)</name>
        <dbReference type="ChEBI" id="CHEBI:29105"/>
    </ligand>
</feature>
<comment type="function">
    <text evidence="4">Catalyzes the deacetylation of 1D-myo-inositol 2-acetamido-2-deoxy-alpha-D-glucopyranoside (GlcNAc-Ins) in the mycothiol biosynthesis pathway.</text>
</comment>
<keyword evidence="6" id="KW-1185">Reference proteome</keyword>
<dbReference type="PANTHER" id="PTHR12993">
    <property type="entry name" value="N-ACETYLGLUCOSAMINYL-PHOSPHATIDYLINOSITOL DE-N-ACETYLASE-RELATED"/>
    <property type="match status" value="1"/>
</dbReference>
<dbReference type="Gene3D" id="3.40.50.10320">
    <property type="entry name" value="LmbE-like"/>
    <property type="match status" value="1"/>
</dbReference>
<dbReference type="InterPro" id="IPR003737">
    <property type="entry name" value="GlcNAc_PI_deacetylase-related"/>
</dbReference>
<reference evidence="5 6" key="1">
    <citation type="submission" date="2016-02" db="EMBL/GenBank/DDBJ databases">
        <authorList>
            <person name="Teng J.L."/>
            <person name="Tang Y."/>
            <person name="Huang Y."/>
            <person name="Guo F."/>
            <person name="Wei W."/>
            <person name="Chen J.H."/>
            <person name="Wong S.Y."/>
            <person name="Lau S.K."/>
            <person name="Woo P.C."/>
        </authorList>
    </citation>
    <scope>NUCLEOTIDE SEQUENCE [LARGE SCALE GENOMIC DNA]</scope>
    <source>
        <strain evidence="5 6">JCM 13375</strain>
    </source>
</reference>
<dbReference type="HAMAP" id="MF_01696">
    <property type="entry name" value="MshB"/>
    <property type="match status" value="1"/>
</dbReference>
<evidence type="ECO:0000313" key="6">
    <source>
        <dbReference type="Proteomes" id="UP000070409"/>
    </source>
</evidence>
<dbReference type="Pfam" id="PF02585">
    <property type="entry name" value="PIG-L"/>
    <property type="match status" value="1"/>
</dbReference>
<evidence type="ECO:0000256" key="1">
    <source>
        <dbReference type="ARBA" id="ARBA00022723"/>
    </source>
</evidence>
<dbReference type="PANTHER" id="PTHR12993:SF26">
    <property type="entry name" value="1D-MYO-INOSITOL 2-ACETAMIDO-2-DEOXY-ALPHA-D-GLUCOPYRANOSIDE DEACETYLASE"/>
    <property type="match status" value="1"/>
</dbReference>
<evidence type="ECO:0000313" key="5">
    <source>
        <dbReference type="EMBL" id="KXO88922.1"/>
    </source>
</evidence>
<dbReference type="InterPro" id="IPR024078">
    <property type="entry name" value="LmbE-like_dom_sf"/>
</dbReference>
<accession>A0A137YSF1</accession>
<sequence>MGPEVTAPDAVPRRLLLVHAHPDDETITTGGTIARYLAQGTEVTVVTCTLGDEGEVMEPRFAELTSDNADQLGGYRIGELTAALAALSDPAEPVLRPLFLGGMGRWRDSGMAGTPAAEHPRAFATAVASGRPDGGPVAALVRILRDRRPQVVVTYDEFGGYGHPDHIAAHAVTHAAIEAAAAPSLPGEPWRVAKLYWTVTARGDLDAGLDALRGAELPADWRVAAADELPAHDDAAVTARIDVSAVADRKAAALRAHETQLAVDPTGAAFALTNRIAQPVFREEAFVLARGVAAPGPDGVERDLFAGIA</sequence>
<feature type="binding site" evidence="4">
    <location>
        <position position="21"/>
    </location>
    <ligand>
        <name>Zn(2+)</name>
        <dbReference type="ChEBI" id="CHEBI:29105"/>
    </ligand>
</feature>
<protein>
    <recommendedName>
        <fullName evidence="4">1D-myo-inositol 2-acetamido-2-deoxy-alpha-D-glucopyranoside deacetylase</fullName>
        <shortName evidence="4">GlcNAc-Ins deacetylase</shortName>
        <ecNumber evidence="4">3.5.1.103</ecNumber>
    </recommendedName>
    <alternativeName>
        <fullName evidence="4">N-acetyl-1-D-myo-inositol-2-amino-2-deoxy-alpha-D-glucopyranoside deacetylase</fullName>
    </alternativeName>
</protein>
<evidence type="ECO:0000256" key="4">
    <source>
        <dbReference type="HAMAP-Rule" id="MF_01696"/>
    </source>
</evidence>
<comment type="cofactor">
    <cofactor evidence="4">
        <name>Zn(2+)</name>
        <dbReference type="ChEBI" id="CHEBI:29105"/>
    </cofactor>
    <text evidence="4">Binds 1 zinc ion per subunit.</text>
</comment>
<dbReference type="EC" id="3.5.1.103" evidence="4"/>
<dbReference type="Proteomes" id="UP000070409">
    <property type="component" value="Unassembled WGS sequence"/>
</dbReference>